<dbReference type="PANTHER" id="PTHR13604:SF0">
    <property type="entry name" value="ABASIC SITE PROCESSING PROTEIN HMCES"/>
    <property type="match status" value="1"/>
</dbReference>
<dbReference type="InterPro" id="IPR036590">
    <property type="entry name" value="SRAP-like"/>
</dbReference>
<dbReference type="PANTHER" id="PTHR13604">
    <property type="entry name" value="DC12-RELATED"/>
    <property type="match status" value="1"/>
</dbReference>
<dbReference type="Gene3D" id="3.90.1680.10">
    <property type="entry name" value="SOS response associated peptidase-like"/>
    <property type="match status" value="1"/>
</dbReference>
<keyword evidence="4 8" id="KW-0378">Hydrolase</keyword>
<dbReference type="RefSeq" id="WP_022524137.1">
    <property type="nucleotide sequence ID" value="NZ_BJOI01000089.1"/>
</dbReference>
<proteinExistence type="inferred from homology"/>
<evidence type="ECO:0000256" key="3">
    <source>
        <dbReference type="ARBA" id="ARBA00022763"/>
    </source>
</evidence>
<dbReference type="SUPFAM" id="SSF143081">
    <property type="entry name" value="BB1717-like"/>
    <property type="match status" value="1"/>
</dbReference>
<keyword evidence="2 8" id="KW-0645">Protease</keyword>
<name>A0A1N6K1N6_9GAMM</name>
<evidence type="ECO:0000256" key="5">
    <source>
        <dbReference type="ARBA" id="ARBA00023124"/>
    </source>
</evidence>
<dbReference type="EMBL" id="FSQX01000002">
    <property type="protein sequence ID" value="SIN87052.1"/>
    <property type="molecule type" value="Genomic_DNA"/>
</dbReference>
<dbReference type="GO" id="GO:0008233">
    <property type="term" value="F:peptidase activity"/>
    <property type="evidence" value="ECO:0007669"/>
    <property type="project" value="UniProtKB-KW"/>
</dbReference>
<gene>
    <name evidence="9" type="ORF">SAMN05878438_3716</name>
</gene>
<reference evidence="9 10" key="1">
    <citation type="submission" date="2016-11" db="EMBL/GenBank/DDBJ databases">
        <authorList>
            <person name="Jaros S."/>
            <person name="Januszkiewicz K."/>
            <person name="Wedrychowicz H."/>
        </authorList>
    </citation>
    <scope>NUCLEOTIDE SEQUENCE [LARGE SCALE GENOMIC DNA]</scope>
    <source>
        <strain evidence="9 10">ACAM 239</strain>
    </source>
</reference>
<evidence type="ECO:0000313" key="9">
    <source>
        <dbReference type="EMBL" id="SIN87052.1"/>
    </source>
</evidence>
<keyword evidence="3" id="KW-0227">DNA damage</keyword>
<organism evidence="9 10">
    <name type="scientific">Vreelandella aquamarina</name>
    <dbReference type="NCBI Taxonomy" id="77097"/>
    <lineage>
        <taxon>Bacteria</taxon>
        <taxon>Pseudomonadati</taxon>
        <taxon>Pseudomonadota</taxon>
        <taxon>Gammaproteobacteria</taxon>
        <taxon>Oceanospirillales</taxon>
        <taxon>Halomonadaceae</taxon>
        <taxon>Vreelandella</taxon>
    </lineage>
</organism>
<keyword evidence="7" id="KW-0456">Lyase</keyword>
<keyword evidence="5" id="KW-0190">Covalent protein-DNA linkage</keyword>
<dbReference type="GO" id="GO:0106300">
    <property type="term" value="P:protein-DNA covalent cross-linking repair"/>
    <property type="evidence" value="ECO:0007669"/>
    <property type="project" value="InterPro"/>
</dbReference>
<evidence type="ECO:0000256" key="8">
    <source>
        <dbReference type="RuleBase" id="RU364100"/>
    </source>
</evidence>
<dbReference type="GO" id="GO:0006508">
    <property type="term" value="P:proteolysis"/>
    <property type="evidence" value="ECO:0007669"/>
    <property type="project" value="UniProtKB-KW"/>
</dbReference>
<dbReference type="AlphaFoldDB" id="A0A1N6K1N6"/>
<evidence type="ECO:0000313" key="10">
    <source>
        <dbReference type="Proteomes" id="UP000185024"/>
    </source>
</evidence>
<evidence type="ECO:0000256" key="6">
    <source>
        <dbReference type="ARBA" id="ARBA00023125"/>
    </source>
</evidence>
<dbReference type="InterPro" id="IPR003738">
    <property type="entry name" value="SRAP"/>
</dbReference>
<evidence type="ECO:0000256" key="1">
    <source>
        <dbReference type="ARBA" id="ARBA00008136"/>
    </source>
</evidence>
<keyword evidence="6" id="KW-0238">DNA-binding</keyword>
<evidence type="ECO:0000256" key="2">
    <source>
        <dbReference type="ARBA" id="ARBA00022670"/>
    </source>
</evidence>
<evidence type="ECO:0000256" key="4">
    <source>
        <dbReference type="ARBA" id="ARBA00022801"/>
    </source>
</evidence>
<dbReference type="EC" id="3.4.-.-" evidence="8"/>
<dbReference type="Pfam" id="PF02586">
    <property type="entry name" value="SRAP"/>
    <property type="match status" value="1"/>
</dbReference>
<sequence length="221" mass="23927">MCGRFALYDDPRQVAESFGYPLASGATFPPARYNIPPGGPIVAIAATEGDPEVTTLQWSFKPRWAPEDAPRTHVARAESLASSRFWKGAFARHRCLVPVNGWFEWRHEGERKLPFYFHGASSGLLLLAGVFTKRADGELGCAIVTQPAQGVAKQIHSRMPVVVAAGADAWLDPEVQDRDTLKQQLKPLHPSQLATYAVSQAINDATADGQHLLAPAEGCAG</sequence>
<dbReference type="GO" id="GO:0003697">
    <property type="term" value="F:single-stranded DNA binding"/>
    <property type="evidence" value="ECO:0007669"/>
    <property type="project" value="InterPro"/>
</dbReference>
<dbReference type="Proteomes" id="UP000185024">
    <property type="component" value="Unassembled WGS sequence"/>
</dbReference>
<protein>
    <recommendedName>
        <fullName evidence="8">Abasic site processing protein</fullName>
        <ecNumber evidence="8">3.4.-.-</ecNumber>
    </recommendedName>
</protein>
<evidence type="ECO:0000256" key="7">
    <source>
        <dbReference type="ARBA" id="ARBA00023239"/>
    </source>
</evidence>
<accession>A0A1N6K1N6</accession>
<comment type="similarity">
    <text evidence="1 8">Belongs to the SOS response-associated peptidase family.</text>
</comment>
<dbReference type="GeneID" id="97278336"/>
<dbReference type="GO" id="GO:0016829">
    <property type="term" value="F:lyase activity"/>
    <property type="evidence" value="ECO:0007669"/>
    <property type="project" value="UniProtKB-KW"/>
</dbReference>